<dbReference type="Proteomes" id="UP000252517">
    <property type="component" value="Unassembled WGS sequence"/>
</dbReference>
<accession>A0A367XKB4</accession>
<sequence length="68" mass="7525">MIVNATYRGQTIVGWPHSPATSTRPTYRAGSFYPGPAKCKSVKHRLSQQKSRQACKPDGIFCKQIIAC</sequence>
<comment type="caution">
    <text evidence="1">The sequence shown here is derived from an EMBL/GenBank/DDBJ whole genome shotgun (WGS) entry which is preliminary data.</text>
</comment>
<gene>
    <name evidence="1" type="ORF">TH25_01850</name>
</gene>
<dbReference type="EMBL" id="JPWH01000001">
    <property type="protein sequence ID" value="RCK54104.1"/>
    <property type="molecule type" value="Genomic_DNA"/>
</dbReference>
<proteinExistence type="predicted"/>
<name>A0A367XKB4_9PROT</name>
<evidence type="ECO:0000313" key="2">
    <source>
        <dbReference type="Proteomes" id="UP000252517"/>
    </source>
</evidence>
<organism evidence="1 2">
    <name type="scientific">Thalassospira profundimaris</name>
    <dbReference type="NCBI Taxonomy" id="502049"/>
    <lineage>
        <taxon>Bacteria</taxon>
        <taxon>Pseudomonadati</taxon>
        <taxon>Pseudomonadota</taxon>
        <taxon>Alphaproteobacteria</taxon>
        <taxon>Rhodospirillales</taxon>
        <taxon>Thalassospiraceae</taxon>
        <taxon>Thalassospira</taxon>
    </lineage>
</organism>
<dbReference type="AlphaFoldDB" id="A0A367XKB4"/>
<protein>
    <submittedName>
        <fullName evidence="1">Uncharacterized protein</fullName>
    </submittedName>
</protein>
<evidence type="ECO:0000313" key="1">
    <source>
        <dbReference type="EMBL" id="RCK54104.1"/>
    </source>
</evidence>
<reference evidence="1 2" key="1">
    <citation type="submission" date="2014-07" db="EMBL/GenBank/DDBJ databases">
        <title>Draft genome sequence of Thalassospira profundimaris S25-3-2.</title>
        <authorList>
            <person name="Lai Q."/>
            <person name="Shao Z."/>
        </authorList>
    </citation>
    <scope>NUCLEOTIDE SEQUENCE [LARGE SCALE GENOMIC DNA]</scope>
    <source>
        <strain evidence="1 2">S25-3-2</strain>
    </source>
</reference>